<name>A0A0C4WWG6_9GAMM</name>
<dbReference type="EMBL" id="CP010415">
    <property type="protein sequence ID" value="AJE23282.1"/>
    <property type="molecule type" value="Genomic_DNA"/>
</dbReference>
<sequence length="383" mass="41694">MTYLRWTLLLTLLGCVLALTGWQSLAPPVRTYDAVPVERGDIESGITAPGILQPRHYRDVVAQTAGQLLRLHVEVGDSVREGQLLAEIDPADQQAAVDASRVQLESLGALREEQLAQRDLARQQYERQRTLARSGATRQEDVQTAHAELRVAEARLKSTDVQLRQAQASLRSEKAALAHTRLHAPLDGTVIAVGQTLDVQKRTPLIRIAQLTSMTVHAQVPEADIHRVKAGMPAWFSTLGGGGRLWPARVRQILPVPPRPLEQMIPAAGDPPGGGQETGQGRGVLYSVLLDVDNEDQALMAEMTAGVFFVDSSVRGVLTAPLAALQGSTDRPGVHRVQVLRQDGEPAPREVRTGIRDQLRVEVLEGLAEGERLLVNGANRQEQ</sequence>
<dbReference type="InterPro" id="IPR006143">
    <property type="entry name" value="RND_pump_MFP"/>
</dbReference>
<dbReference type="Gene3D" id="6.10.140.1990">
    <property type="match status" value="1"/>
</dbReference>
<comment type="similarity">
    <text evidence="2">Belongs to the membrane fusion protein (MFP) (TC 8.A.1) family.</text>
</comment>
<proteinExistence type="inferred from homology"/>
<dbReference type="GO" id="GO:0030313">
    <property type="term" value="C:cell envelope"/>
    <property type="evidence" value="ECO:0007669"/>
    <property type="project" value="UniProtKB-SubCell"/>
</dbReference>
<dbReference type="HOGENOM" id="CLU_018816_14_1_6"/>
<dbReference type="Gene3D" id="2.40.30.170">
    <property type="match status" value="1"/>
</dbReference>
<evidence type="ECO:0000313" key="8">
    <source>
        <dbReference type="Proteomes" id="UP000068210"/>
    </source>
</evidence>
<reference evidence="7 8" key="1">
    <citation type="journal article" date="2015" name="PLoS ONE">
        <title>Azotobacter Genomes: The Genome of Azotobacter chroococcum NCIMB 8003 (ATCC 4412).</title>
        <authorList>
            <person name="Robson R.L."/>
            <person name="Jones R."/>
            <person name="Robson R.M."/>
            <person name="Schwartz A."/>
            <person name="Richardson T.H."/>
        </authorList>
    </citation>
    <scope>NUCLEOTIDE SEQUENCE [LARGE SCALE GENOMIC DNA]</scope>
    <source>
        <strain evidence="7 8">NCIMB 8003</strain>
    </source>
</reference>
<dbReference type="Gene3D" id="2.40.420.20">
    <property type="match status" value="1"/>
</dbReference>
<keyword evidence="8" id="KW-1185">Reference proteome</keyword>
<dbReference type="GO" id="GO:0015562">
    <property type="term" value="F:efflux transmembrane transporter activity"/>
    <property type="evidence" value="ECO:0007669"/>
    <property type="project" value="TreeGrafter"/>
</dbReference>
<dbReference type="InterPro" id="IPR058625">
    <property type="entry name" value="MdtA-like_BSH"/>
</dbReference>
<dbReference type="Pfam" id="PF25917">
    <property type="entry name" value="BSH_RND"/>
    <property type="match status" value="1"/>
</dbReference>
<accession>A0A0C4WWG6</accession>
<evidence type="ECO:0000259" key="6">
    <source>
        <dbReference type="Pfam" id="PF25967"/>
    </source>
</evidence>
<comment type="subcellular location">
    <subcellularLocation>
        <location evidence="1">Cell envelope</location>
    </subcellularLocation>
</comment>
<dbReference type="GO" id="GO:1990961">
    <property type="term" value="P:xenobiotic detoxification by transmembrane export across the plasma membrane"/>
    <property type="evidence" value="ECO:0007669"/>
    <property type="project" value="InterPro"/>
</dbReference>
<dbReference type="Proteomes" id="UP000068210">
    <property type="component" value="Chromosome"/>
</dbReference>
<dbReference type="PANTHER" id="PTHR30469">
    <property type="entry name" value="MULTIDRUG RESISTANCE PROTEIN MDTA"/>
    <property type="match status" value="1"/>
</dbReference>
<dbReference type="InterPro" id="IPR030190">
    <property type="entry name" value="MacA_alpha-hairpin_sf"/>
</dbReference>
<keyword evidence="3" id="KW-0813">Transport</keyword>
<evidence type="ECO:0000256" key="2">
    <source>
        <dbReference type="ARBA" id="ARBA00009477"/>
    </source>
</evidence>
<dbReference type="GO" id="GO:1990281">
    <property type="term" value="C:efflux pump complex"/>
    <property type="evidence" value="ECO:0007669"/>
    <property type="project" value="TreeGrafter"/>
</dbReference>
<dbReference type="STRING" id="1328314.Achr_38960"/>
<dbReference type="GO" id="GO:0019898">
    <property type="term" value="C:extrinsic component of membrane"/>
    <property type="evidence" value="ECO:0007669"/>
    <property type="project" value="InterPro"/>
</dbReference>
<protein>
    <submittedName>
        <fullName evidence="7">RND family efflux transporter, MFP subunit</fullName>
    </submittedName>
</protein>
<dbReference type="KEGG" id="acx:Achr_38960"/>
<dbReference type="Pfam" id="PF25967">
    <property type="entry name" value="RND-MFP_C"/>
    <property type="match status" value="1"/>
</dbReference>
<evidence type="ECO:0000256" key="3">
    <source>
        <dbReference type="ARBA" id="ARBA00022448"/>
    </source>
</evidence>
<organism evidence="7 8">
    <name type="scientific">Azotobacter chroococcum NCIMB 8003</name>
    <dbReference type="NCBI Taxonomy" id="1328314"/>
    <lineage>
        <taxon>Bacteria</taxon>
        <taxon>Pseudomonadati</taxon>
        <taxon>Pseudomonadota</taxon>
        <taxon>Gammaproteobacteria</taxon>
        <taxon>Pseudomonadales</taxon>
        <taxon>Pseudomonadaceae</taxon>
        <taxon>Azotobacter</taxon>
    </lineage>
</organism>
<feature type="domain" description="Multidrug resistance protein MdtA-like barrel-sandwich hybrid" evidence="5">
    <location>
        <begin position="59"/>
        <end position="203"/>
    </location>
</feature>
<dbReference type="InterPro" id="IPR058627">
    <property type="entry name" value="MdtA-like_C"/>
</dbReference>
<evidence type="ECO:0000256" key="4">
    <source>
        <dbReference type="ARBA" id="ARBA00023054"/>
    </source>
</evidence>
<dbReference type="GO" id="GO:1990195">
    <property type="term" value="C:macrolide transmembrane transporter complex"/>
    <property type="evidence" value="ECO:0007669"/>
    <property type="project" value="InterPro"/>
</dbReference>
<evidence type="ECO:0000256" key="1">
    <source>
        <dbReference type="ARBA" id="ARBA00004196"/>
    </source>
</evidence>
<dbReference type="SUPFAM" id="SSF111369">
    <property type="entry name" value="HlyD-like secretion proteins"/>
    <property type="match status" value="1"/>
</dbReference>
<evidence type="ECO:0000313" key="7">
    <source>
        <dbReference type="EMBL" id="AJE23282.1"/>
    </source>
</evidence>
<dbReference type="NCBIfam" id="TIGR01730">
    <property type="entry name" value="RND_mfp"/>
    <property type="match status" value="1"/>
</dbReference>
<dbReference type="PANTHER" id="PTHR30469:SF33">
    <property type="entry name" value="SLR1207 PROTEIN"/>
    <property type="match status" value="1"/>
</dbReference>
<dbReference type="Gene3D" id="2.40.50.100">
    <property type="match status" value="1"/>
</dbReference>
<dbReference type="AlphaFoldDB" id="A0A0C4WWG6"/>
<keyword evidence="4" id="KW-0175">Coiled coil</keyword>
<evidence type="ECO:0000259" key="5">
    <source>
        <dbReference type="Pfam" id="PF25917"/>
    </source>
</evidence>
<gene>
    <name evidence="7" type="ORF">Achr_38960</name>
</gene>
<feature type="domain" description="Multidrug resistance protein MdtA-like C-terminal permuted SH3" evidence="6">
    <location>
        <begin position="317"/>
        <end position="380"/>
    </location>
</feature>